<name>A0A1I4T4B5_9EURY</name>
<accession>A0A1I4T4B5</accession>
<dbReference type="OrthoDB" id="141506at2157"/>
<sequence length="404" mass="45707">MNYSEVELDYITDIPQLVTNIAISNSQWAHGSVGISDQDIWLPKEGGWDTIPLKAVELVDRKLPKSVVNKIISSSKNSSYIVVDYKKLSLFGTGYVTTAMIFTGDKKNIEKFKSYLMTLLGFSVDAMYGQLEPAQVRLLFLLSTGIKDVDVLLPMFDRDKLLLKHAFNVLRKRKLVDEFALVTPTGLALVEGLKGKGEGSLGKDLKTSFSNISKSWSRTTSFRATEKMNKLIWKFESSSIVGHVSTENIWRFLPVKQISSVKIEETDIGALSLIIKTKYDVIVTLESIERSIALALYVCLDPGEDSVFKLISAVYLGVKERPGFVYLCGLDSFAVESKLEHMRQTEFIDDEFNLLPKSIAMIRKYINEKMRCSSLEGTFESERLREFEMNYAKKKMMDRLGDEI</sequence>
<protein>
    <submittedName>
        <fullName evidence="1">Uncharacterized protein</fullName>
    </submittedName>
</protein>
<organism evidence="1 2">
    <name type="scientific">Methanolobus profundi</name>
    <dbReference type="NCBI Taxonomy" id="487685"/>
    <lineage>
        <taxon>Archaea</taxon>
        <taxon>Methanobacteriati</taxon>
        <taxon>Methanobacteriota</taxon>
        <taxon>Stenosarchaea group</taxon>
        <taxon>Methanomicrobia</taxon>
        <taxon>Methanosarcinales</taxon>
        <taxon>Methanosarcinaceae</taxon>
        <taxon>Methanolobus</taxon>
    </lineage>
</organism>
<gene>
    <name evidence="1" type="ORF">SAMN04488696_2183</name>
</gene>
<dbReference type="AlphaFoldDB" id="A0A1I4T4B5"/>
<dbReference type="EMBL" id="FOUJ01000004">
    <property type="protein sequence ID" value="SFM71526.1"/>
    <property type="molecule type" value="Genomic_DNA"/>
</dbReference>
<proteinExistence type="predicted"/>
<dbReference type="Proteomes" id="UP000198535">
    <property type="component" value="Unassembled WGS sequence"/>
</dbReference>
<evidence type="ECO:0000313" key="1">
    <source>
        <dbReference type="EMBL" id="SFM71526.1"/>
    </source>
</evidence>
<reference evidence="2" key="1">
    <citation type="submission" date="2016-10" db="EMBL/GenBank/DDBJ databases">
        <authorList>
            <person name="Varghese N."/>
            <person name="Submissions S."/>
        </authorList>
    </citation>
    <scope>NUCLEOTIDE SEQUENCE [LARGE SCALE GENOMIC DNA]</scope>
    <source>
        <strain evidence="2">Mob M</strain>
    </source>
</reference>
<evidence type="ECO:0000313" key="2">
    <source>
        <dbReference type="Proteomes" id="UP000198535"/>
    </source>
</evidence>
<dbReference type="RefSeq" id="WP_091936796.1">
    <property type="nucleotide sequence ID" value="NZ_FOUJ01000004.1"/>
</dbReference>
<keyword evidence="2" id="KW-1185">Reference proteome</keyword>
<dbReference type="STRING" id="487685.SAMN04488696_2183"/>